<name>A0A6S6KMW5_ECOLX</name>
<evidence type="ECO:0000256" key="6">
    <source>
        <dbReference type="ARBA" id="ARBA00049738"/>
    </source>
</evidence>
<proteinExistence type="predicted"/>
<dbReference type="PANTHER" id="PTHR30250:SF11">
    <property type="entry name" value="O-ANTIGEN TRANSPORTER-RELATED"/>
    <property type="match status" value="1"/>
</dbReference>
<feature type="transmembrane region" description="Helical" evidence="7">
    <location>
        <begin position="219"/>
        <end position="243"/>
    </location>
</feature>
<evidence type="ECO:0000256" key="7">
    <source>
        <dbReference type="SAM" id="Phobius"/>
    </source>
</evidence>
<reference evidence="8" key="1">
    <citation type="submission" date="2020-05" db="EMBL/GenBank/DDBJ databases">
        <title>Additional O-genotyping PCR primers targeting novel E. coli and Shigella-unique O-genotypes.</title>
        <authorList>
            <person name="Iguchi A."/>
            <person name="Iyoda S."/>
            <person name="Lee K."/>
        </authorList>
    </citation>
    <scope>NUCLEOTIDE SEQUENCE</scope>
    <source>
        <strain evidence="8">EHOUT50</strain>
    </source>
</reference>
<dbReference type="PANTHER" id="PTHR30250">
    <property type="entry name" value="PST FAMILY PREDICTED COLANIC ACID TRANSPORTER"/>
    <property type="match status" value="1"/>
</dbReference>
<feature type="transmembrane region" description="Helical" evidence="7">
    <location>
        <begin position="95"/>
        <end position="113"/>
    </location>
</feature>
<feature type="transmembrane region" description="Helical" evidence="7">
    <location>
        <begin position="151"/>
        <end position="171"/>
    </location>
</feature>
<feature type="transmembrane region" description="Helical" evidence="7">
    <location>
        <begin position="66"/>
        <end position="89"/>
    </location>
</feature>
<feature type="transmembrane region" description="Helical" evidence="7">
    <location>
        <begin position="307"/>
        <end position="328"/>
    </location>
</feature>
<evidence type="ECO:0000313" key="8">
    <source>
        <dbReference type="EMBL" id="BCG06406.1"/>
    </source>
</evidence>
<feature type="transmembrane region" description="Helical" evidence="7">
    <location>
        <begin position="264"/>
        <end position="287"/>
    </location>
</feature>
<keyword evidence="2" id="KW-1003">Cell membrane</keyword>
<gene>
    <name evidence="8" type="primary">wzx</name>
</gene>
<organism evidence="8">
    <name type="scientific">Escherichia coli</name>
    <dbReference type="NCBI Taxonomy" id="562"/>
    <lineage>
        <taxon>Bacteria</taxon>
        <taxon>Pseudomonadati</taxon>
        <taxon>Pseudomonadota</taxon>
        <taxon>Gammaproteobacteria</taxon>
        <taxon>Enterobacterales</taxon>
        <taxon>Enterobacteriaceae</taxon>
        <taxon>Escherichia</taxon>
    </lineage>
</organism>
<dbReference type="Pfam" id="PF13440">
    <property type="entry name" value="Polysacc_synt_3"/>
    <property type="match status" value="1"/>
</dbReference>
<keyword evidence="3 7" id="KW-0812">Transmembrane</keyword>
<protein>
    <recommendedName>
        <fullName evidence="6">Putative O-antigen transporter</fullName>
    </recommendedName>
</protein>
<accession>A0A6S6KMW5</accession>
<evidence type="ECO:0000256" key="2">
    <source>
        <dbReference type="ARBA" id="ARBA00022475"/>
    </source>
</evidence>
<feature type="transmembrane region" description="Helical" evidence="7">
    <location>
        <begin position="361"/>
        <end position="383"/>
    </location>
</feature>
<dbReference type="GO" id="GO:0005886">
    <property type="term" value="C:plasma membrane"/>
    <property type="evidence" value="ECO:0007669"/>
    <property type="project" value="UniProtKB-SubCell"/>
</dbReference>
<sequence>MIGGNALAQIIVILGTPLLTRMYQPSDFGIYSTIMAVVLIVGIIACGRYDQIMYNFNDKYSWYKCFCNGVVIATYISLFCLIVTSILFFLFKFDVTYFIIAPSVLTFAILQLYTSYFSLYAYYRIIIILNIIRSSSLIVLQLMLFKVIENGLVVSFLISQIICVLFCLSFAGKLNKNFNFEFKVVFIKAREAGLSSVQSLANSFSSQLPVLFIPSQYGYYTVGLYGLAVRLTQIPIIFFTNAVRPYILGELNKKKNDYRLLSKILWRSSALLLILSILGIVLINLFAEDFFKFYAGEEWKDAGKIASVLSWWLLIAFANVTSTSYLTVVGRFKSLFIYDMLLLVFRLMSVCYSFYADLSFLNFIYIYSILGMFFNLGIIGYAIKCGIQDAKNINCYS</sequence>
<dbReference type="AlphaFoldDB" id="A0A6S6KMW5"/>
<evidence type="ECO:0000256" key="3">
    <source>
        <dbReference type="ARBA" id="ARBA00022692"/>
    </source>
</evidence>
<keyword evidence="5 7" id="KW-0472">Membrane</keyword>
<comment type="subcellular location">
    <subcellularLocation>
        <location evidence="1">Cell membrane</location>
        <topology evidence="1">Multi-pass membrane protein</topology>
    </subcellularLocation>
</comment>
<evidence type="ECO:0000256" key="1">
    <source>
        <dbReference type="ARBA" id="ARBA00004651"/>
    </source>
</evidence>
<dbReference type="EMBL" id="LC550087">
    <property type="protein sequence ID" value="BCG06406.1"/>
    <property type="molecule type" value="Genomic_DNA"/>
</dbReference>
<evidence type="ECO:0000256" key="4">
    <source>
        <dbReference type="ARBA" id="ARBA00022989"/>
    </source>
</evidence>
<feature type="transmembrane region" description="Helical" evidence="7">
    <location>
        <begin position="28"/>
        <end position="46"/>
    </location>
</feature>
<dbReference type="InterPro" id="IPR050833">
    <property type="entry name" value="Poly_Biosynth_Transport"/>
</dbReference>
<evidence type="ECO:0000256" key="5">
    <source>
        <dbReference type="ARBA" id="ARBA00023136"/>
    </source>
</evidence>
<keyword evidence="4 7" id="KW-1133">Transmembrane helix</keyword>
<feature type="transmembrane region" description="Helical" evidence="7">
    <location>
        <begin position="335"/>
        <end position="355"/>
    </location>
</feature>